<name>A0A3P8ELY1_9TREM</name>
<proteinExistence type="inferred from homology"/>
<protein>
    <recommendedName>
        <fullName evidence="4">Tektin</fullName>
    </recommendedName>
</protein>
<dbReference type="PANTHER" id="PTHR19960">
    <property type="entry name" value="TEKTIN"/>
    <property type="match status" value="1"/>
</dbReference>
<evidence type="ECO:0000256" key="3">
    <source>
        <dbReference type="ARBA" id="ARBA00023054"/>
    </source>
</evidence>
<evidence type="ECO:0000313" key="6">
    <source>
        <dbReference type="EMBL" id="VDP65042.1"/>
    </source>
</evidence>
<dbReference type="AlphaFoldDB" id="A0A3P8ELY1"/>
<dbReference type="GO" id="GO:0005930">
    <property type="term" value="C:axoneme"/>
    <property type="evidence" value="ECO:0007669"/>
    <property type="project" value="UniProtKB-SubCell"/>
</dbReference>
<keyword evidence="7" id="KW-1185">Reference proteome</keyword>
<evidence type="ECO:0000256" key="1">
    <source>
        <dbReference type="ARBA" id="ARBA00007209"/>
    </source>
</evidence>
<dbReference type="GO" id="GO:0005634">
    <property type="term" value="C:nucleus"/>
    <property type="evidence" value="ECO:0007669"/>
    <property type="project" value="TreeGrafter"/>
</dbReference>
<evidence type="ECO:0000256" key="2">
    <source>
        <dbReference type="ARBA" id="ARBA00022490"/>
    </source>
</evidence>
<dbReference type="GO" id="GO:0060294">
    <property type="term" value="P:cilium movement involved in cell motility"/>
    <property type="evidence" value="ECO:0007669"/>
    <property type="project" value="UniProtKB-UniRule"/>
</dbReference>
<organism evidence="6 7">
    <name type="scientific">Schistosoma mattheei</name>
    <dbReference type="NCBI Taxonomy" id="31246"/>
    <lineage>
        <taxon>Eukaryota</taxon>
        <taxon>Metazoa</taxon>
        <taxon>Spiralia</taxon>
        <taxon>Lophotrochozoa</taxon>
        <taxon>Platyhelminthes</taxon>
        <taxon>Trematoda</taxon>
        <taxon>Digenea</taxon>
        <taxon>Strigeidida</taxon>
        <taxon>Schistosomatoidea</taxon>
        <taxon>Schistosomatidae</taxon>
        <taxon>Schistosoma</taxon>
    </lineage>
</organism>
<evidence type="ECO:0000313" key="7">
    <source>
        <dbReference type="Proteomes" id="UP000269396"/>
    </source>
</evidence>
<dbReference type="InterPro" id="IPR048256">
    <property type="entry name" value="Tektin-like"/>
</dbReference>
<gene>
    <name evidence="6" type="ORF">SMTD_LOCUS14140</name>
</gene>
<keyword evidence="4" id="KW-0969">Cilium</keyword>
<dbReference type="InterPro" id="IPR000435">
    <property type="entry name" value="Tektins"/>
</dbReference>
<dbReference type="Pfam" id="PF03148">
    <property type="entry name" value="Tektin"/>
    <property type="match status" value="1"/>
</dbReference>
<keyword evidence="4" id="KW-0282">Flagellum</keyword>
<reference evidence="6 7" key="1">
    <citation type="submission" date="2018-11" db="EMBL/GenBank/DDBJ databases">
        <authorList>
            <consortium name="Pathogen Informatics"/>
        </authorList>
    </citation>
    <scope>NUCLEOTIDE SEQUENCE [LARGE SCALE GENOMIC DNA]</scope>
    <source>
        <strain>Denwood</strain>
        <strain evidence="7">Zambia</strain>
    </source>
</reference>
<sequence length="303" mass="35220">MQADSTKRLKERLHDTIFWKQELEREINDIIQETSFLIKEKDRLQNVLLETDLPLQIATENLNTRERRRGIDKVADPVESELYIEVELIQNIQKLIKNAVEQADKQICQNRTIKEALELNWSDKKEAEEIDSKAGNLKNCSTNKQFYAGVALYQINCRGYQMIPLESHIPLFQENMSTVESWAKDANEVITRAEAERLASIDLRSLISNLIVDTSRDMRQQFDRVNAAFQDNLNQLMAAKATLEENLKNVLHKISMLEHNLNELKEAIRAKDDPLMNAQTRLHLRTFRPNMELCKDPASVRYV</sequence>
<dbReference type="PANTHER" id="PTHR19960:SF12">
    <property type="entry name" value="TEKTIN-4"/>
    <property type="match status" value="1"/>
</dbReference>
<dbReference type="PRINTS" id="PR00511">
    <property type="entry name" value="TEKTIN"/>
</dbReference>
<evidence type="ECO:0000256" key="4">
    <source>
        <dbReference type="RuleBase" id="RU367040"/>
    </source>
</evidence>
<dbReference type="EMBL" id="UZAL01034308">
    <property type="protein sequence ID" value="VDP65042.1"/>
    <property type="molecule type" value="Genomic_DNA"/>
</dbReference>
<keyword evidence="4" id="KW-0966">Cell projection</keyword>
<dbReference type="Proteomes" id="UP000269396">
    <property type="component" value="Unassembled WGS sequence"/>
</dbReference>
<comment type="subcellular location">
    <subcellularLocation>
        <location evidence="4">Cytoplasm</location>
        <location evidence="4">Cytoskeleton</location>
        <location evidence="4">Cilium axoneme</location>
    </subcellularLocation>
</comment>
<dbReference type="GO" id="GO:0060271">
    <property type="term" value="P:cilium assembly"/>
    <property type="evidence" value="ECO:0007669"/>
    <property type="project" value="UniProtKB-UniRule"/>
</dbReference>
<keyword evidence="2" id="KW-0963">Cytoplasm</keyword>
<comment type="similarity">
    <text evidence="1 4">Belongs to the tektin family.</text>
</comment>
<feature type="coiled-coil region" evidence="5">
    <location>
        <begin position="226"/>
        <end position="267"/>
    </location>
</feature>
<keyword evidence="3 5" id="KW-0175">Coiled coil</keyword>
<accession>A0A3P8ELY1</accession>
<dbReference type="GO" id="GO:0015630">
    <property type="term" value="C:microtubule cytoskeleton"/>
    <property type="evidence" value="ECO:0007669"/>
    <property type="project" value="UniProtKB-UniRule"/>
</dbReference>
<evidence type="ECO:0000256" key="5">
    <source>
        <dbReference type="SAM" id="Coils"/>
    </source>
</evidence>